<gene>
    <name evidence="3" type="primary">DAK-1</name>
    <name evidence="3" type="ORF">C8035_v000847</name>
</gene>
<dbReference type="Proteomes" id="UP000295083">
    <property type="component" value="Unassembled WGS sequence"/>
</dbReference>
<dbReference type="InterPro" id="IPR050861">
    <property type="entry name" value="Dihydroxyacetone_Kinase"/>
</dbReference>
<sequence>MSIMGGGGSGHEPAWSGFVREGLWSAVACGDIFASSSTKQVLEALGLALLDAGVDGYQVELSSKDVAVVQRRPNRDGLVVASFANVNDGEDVTLLVNNYDGLSVLSWGALTDEVQTQLASTWNLKPARLLPGTFKTFLNAQGFSISLVNISATARQSNTPAPELLRLLDRHTTSVSWPNTAHPQEADHTKGLSVNVNVRNSAQKTFSPPPIRRSTLTCPSEPYNPVARALSQPSRI</sequence>
<evidence type="ECO:0000259" key="2">
    <source>
        <dbReference type="PROSITE" id="PS51481"/>
    </source>
</evidence>
<evidence type="ECO:0000313" key="3">
    <source>
        <dbReference type="EMBL" id="TDZ32036.1"/>
    </source>
</evidence>
<dbReference type="AlphaFoldDB" id="A0A4R8Q5R9"/>
<proteinExistence type="predicted"/>
<dbReference type="EMBL" id="QAPG01000088">
    <property type="protein sequence ID" value="TDZ32036.1"/>
    <property type="molecule type" value="Genomic_DNA"/>
</dbReference>
<dbReference type="GO" id="GO:0005829">
    <property type="term" value="C:cytosol"/>
    <property type="evidence" value="ECO:0007669"/>
    <property type="project" value="TreeGrafter"/>
</dbReference>
<dbReference type="PROSITE" id="PS51481">
    <property type="entry name" value="DHAK"/>
    <property type="match status" value="1"/>
</dbReference>
<accession>A0A4R8Q5R9</accession>
<dbReference type="Gene3D" id="3.40.50.10440">
    <property type="entry name" value="Dihydroxyacetone kinase, domain 1"/>
    <property type="match status" value="1"/>
</dbReference>
<comment type="caution">
    <text evidence="3">The sequence shown here is derived from an EMBL/GenBank/DDBJ whole genome shotgun (WGS) entry which is preliminary data.</text>
</comment>
<dbReference type="GO" id="GO:0004371">
    <property type="term" value="F:glycerone kinase activity"/>
    <property type="evidence" value="ECO:0007669"/>
    <property type="project" value="InterPro"/>
</dbReference>
<name>A0A4R8Q5R9_9PEZI</name>
<dbReference type="PANTHER" id="PTHR28629:SF4">
    <property type="entry name" value="TRIOKINASE_FMN CYCLASE"/>
    <property type="match status" value="1"/>
</dbReference>
<dbReference type="PANTHER" id="PTHR28629">
    <property type="entry name" value="TRIOKINASE/FMN CYCLASE"/>
    <property type="match status" value="1"/>
</dbReference>
<dbReference type="SUPFAM" id="SSF82549">
    <property type="entry name" value="DAK1/DegV-like"/>
    <property type="match status" value="1"/>
</dbReference>
<keyword evidence="4" id="KW-1185">Reference proteome</keyword>
<keyword evidence="3" id="KW-0808">Transferase</keyword>
<evidence type="ECO:0000313" key="4">
    <source>
        <dbReference type="Proteomes" id="UP000295083"/>
    </source>
</evidence>
<feature type="region of interest" description="Disordered" evidence="1">
    <location>
        <begin position="202"/>
        <end position="236"/>
    </location>
</feature>
<reference evidence="3 4" key="1">
    <citation type="submission" date="2018-11" db="EMBL/GenBank/DDBJ databases">
        <title>Genome sequence and assembly of Colletotrichum spinosum.</title>
        <authorList>
            <person name="Gan P."/>
            <person name="Shirasu K."/>
        </authorList>
    </citation>
    <scope>NUCLEOTIDE SEQUENCE [LARGE SCALE GENOMIC DNA]</scope>
    <source>
        <strain evidence="3 4">CBS 515.97</strain>
    </source>
</reference>
<evidence type="ECO:0000256" key="1">
    <source>
        <dbReference type="SAM" id="MobiDB-lite"/>
    </source>
</evidence>
<keyword evidence="3" id="KW-0418">Kinase</keyword>
<dbReference type="Pfam" id="PF02733">
    <property type="entry name" value="Dak1"/>
    <property type="match status" value="2"/>
</dbReference>
<protein>
    <submittedName>
        <fullName evidence="3">Dihydroxyacetone kinase</fullName>
    </submittedName>
</protein>
<feature type="domain" description="DhaK" evidence="2">
    <location>
        <begin position="1"/>
        <end position="177"/>
    </location>
</feature>
<dbReference type="GO" id="GO:0019563">
    <property type="term" value="P:glycerol catabolic process"/>
    <property type="evidence" value="ECO:0007669"/>
    <property type="project" value="TreeGrafter"/>
</dbReference>
<organism evidence="3 4">
    <name type="scientific">Colletotrichum spinosum</name>
    <dbReference type="NCBI Taxonomy" id="1347390"/>
    <lineage>
        <taxon>Eukaryota</taxon>
        <taxon>Fungi</taxon>
        <taxon>Dikarya</taxon>
        <taxon>Ascomycota</taxon>
        <taxon>Pezizomycotina</taxon>
        <taxon>Sordariomycetes</taxon>
        <taxon>Hypocreomycetidae</taxon>
        <taxon>Glomerellales</taxon>
        <taxon>Glomerellaceae</taxon>
        <taxon>Colletotrichum</taxon>
        <taxon>Colletotrichum orbiculare species complex</taxon>
    </lineage>
</organism>
<dbReference type="InterPro" id="IPR004006">
    <property type="entry name" value="DhaK_dom"/>
</dbReference>